<evidence type="ECO:0008006" key="4">
    <source>
        <dbReference type="Google" id="ProtNLM"/>
    </source>
</evidence>
<keyword evidence="3" id="KW-1185">Reference proteome</keyword>
<dbReference type="Gene3D" id="2.60.40.10">
    <property type="entry name" value="Immunoglobulins"/>
    <property type="match status" value="1"/>
</dbReference>
<reference evidence="2 3" key="1">
    <citation type="journal article" date="2018" name="Front. Microbiol.">
        <title>Hydrolytic Capabilities as a Key to Environmental Success: Chitinolytic and Cellulolytic Acidobacteria From Acidic Sub-arctic Soils and Boreal Peatlands.</title>
        <authorList>
            <person name="Belova S.E."/>
            <person name="Ravin N.V."/>
            <person name="Pankratov T.A."/>
            <person name="Rakitin A.L."/>
            <person name="Ivanova A.A."/>
            <person name="Beletsky A.V."/>
            <person name="Mardanov A.V."/>
            <person name="Sinninghe Damste J.S."/>
            <person name="Dedysh S.N."/>
        </authorList>
    </citation>
    <scope>NUCLEOTIDE SEQUENCE [LARGE SCALE GENOMIC DNA]</scope>
    <source>
        <strain evidence="2 3">SBC82</strain>
    </source>
</reference>
<name>A0A2Z5G9R0_9BACT</name>
<gene>
    <name evidence="2" type="ORF">ACPOL_6516</name>
</gene>
<dbReference type="Proteomes" id="UP000253606">
    <property type="component" value="Chromosome"/>
</dbReference>
<organism evidence="2 3">
    <name type="scientific">Acidisarcina polymorpha</name>
    <dbReference type="NCBI Taxonomy" id="2211140"/>
    <lineage>
        <taxon>Bacteria</taxon>
        <taxon>Pseudomonadati</taxon>
        <taxon>Acidobacteriota</taxon>
        <taxon>Terriglobia</taxon>
        <taxon>Terriglobales</taxon>
        <taxon>Acidobacteriaceae</taxon>
        <taxon>Acidisarcina</taxon>
    </lineage>
</organism>
<dbReference type="Pfam" id="PF13620">
    <property type="entry name" value="CarboxypepD_reg"/>
    <property type="match status" value="1"/>
</dbReference>
<dbReference type="RefSeq" id="WP_161557647.1">
    <property type="nucleotide sequence ID" value="NZ_CP030840.1"/>
</dbReference>
<dbReference type="SUPFAM" id="SSF49478">
    <property type="entry name" value="Cna protein B-type domain"/>
    <property type="match status" value="1"/>
</dbReference>
<dbReference type="EMBL" id="CP030840">
    <property type="protein sequence ID" value="AXC15738.1"/>
    <property type="molecule type" value="Genomic_DNA"/>
</dbReference>
<feature type="region of interest" description="Disordered" evidence="1">
    <location>
        <begin position="70"/>
        <end position="91"/>
    </location>
</feature>
<proteinExistence type="predicted"/>
<sequence length="117" mass="12396">MTGTVQDSSGAVIRGTVLRLLSQTGRPIAQQVIDGRGGFRFSSATTGSYVLDVTESGFREARVLTSVSAGESIPNPNWDGRQGEDDSVSVDGSALPAQVDTLCMARIILTWISTYIT</sequence>
<dbReference type="InterPro" id="IPR013783">
    <property type="entry name" value="Ig-like_fold"/>
</dbReference>
<evidence type="ECO:0000256" key="1">
    <source>
        <dbReference type="SAM" id="MobiDB-lite"/>
    </source>
</evidence>
<evidence type="ECO:0000313" key="3">
    <source>
        <dbReference type="Proteomes" id="UP000253606"/>
    </source>
</evidence>
<protein>
    <recommendedName>
        <fullName evidence="4">Carboxypeptidase regulatory-like domain-containing protein</fullName>
    </recommendedName>
</protein>
<evidence type="ECO:0000313" key="2">
    <source>
        <dbReference type="EMBL" id="AXC15738.1"/>
    </source>
</evidence>
<dbReference type="AlphaFoldDB" id="A0A2Z5G9R0"/>
<dbReference type="KEGG" id="abas:ACPOL_6516"/>
<accession>A0A2Z5G9R0</accession>